<dbReference type="Pfam" id="PF04909">
    <property type="entry name" value="Amidohydro_2"/>
    <property type="match status" value="1"/>
</dbReference>
<dbReference type="GO" id="GO:0016787">
    <property type="term" value="F:hydrolase activity"/>
    <property type="evidence" value="ECO:0007669"/>
    <property type="project" value="UniProtKB-KW"/>
</dbReference>
<reference evidence="3 4" key="1">
    <citation type="submission" date="2017-06" db="EMBL/GenBank/DDBJ databases">
        <authorList>
            <person name="Kim H.J."/>
            <person name="Triplett B.A."/>
        </authorList>
    </citation>
    <scope>NUCLEOTIDE SEQUENCE [LARGE SCALE GENOMIC DNA]</scope>
    <source>
        <strain evidence="3 4">DSM 44715</strain>
    </source>
</reference>
<accession>A0A239P689</accession>
<feature type="domain" description="Amidohydrolase-related" evidence="2">
    <location>
        <begin position="5"/>
        <end position="293"/>
    </location>
</feature>
<dbReference type="PANTHER" id="PTHR43569">
    <property type="entry name" value="AMIDOHYDROLASE"/>
    <property type="match status" value="1"/>
</dbReference>
<evidence type="ECO:0000256" key="1">
    <source>
        <dbReference type="ARBA" id="ARBA00038310"/>
    </source>
</evidence>
<dbReference type="RefSeq" id="WP_089331047.1">
    <property type="nucleotide sequence ID" value="NZ_FZOR01000069.1"/>
</dbReference>
<dbReference type="EMBL" id="FZOR01000069">
    <property type="protein sequence ID" value="SNT62138.1"/>
    <property type="molecule type" value="Genomic_DNA"/>
</dbReference>
<evidence type="ECO:0000313" key="3">
    <source>
        <dbReference type="EMBL" id="SNT62138.1"/>
    </source>
</evidence>
<dbReference type="InterPro" id="IPR032466">
    <property type="entry name" value="Metal_Hydrolase"/>
</dbReference>
<dbReference type="AlphaFoldDB" id="A0A239P689"/>
<dbReference type="Proteomes" id="UP000198318">
    <property type="component" value="Unassembled WGS sequence"/>
</dbReference>
<dbReference type="Gene3D" id="3.20.20.140">
    <property type="entry name" value="Metal-dependent hydrolases"/>
    <property type="match status" value="1"/>
</dbReference>
<evidence type="ECO:0000259" key="2">
    <source>
        <dbReference type="Pfam" id="PF04909"/>
    </source>
</evidence>
<dbReference type="PANTHER" id="PTHR43569:SF1">
    <property type="entry name" value="BLL3371 PROTEIN"/>
    <property type="match status" value="1"/>
</dbReference>
<evidence type="ECO:0000313" key="4">
    <source>
        <dbReference type="Proteomes" id="UP000198318"/>
    </source>
</evidence>
<sequence length="299" mass="33523">MSSFVDAHLHLWDIDRFHYPWLGDQGGERFAFNYVLDDWHADVGNVDLVATVHVQAEMDHTVDPVVETAWLGEVRAAQAGRATPTVCVGYADLRAPDVEDVLDRHGEHDFFRGIRQELWYDPESRRSDILTHNLLDDPAWARGLAGLVPRGLSFDLLAWPGQLGRATEILRELPELAVVLEHAGLPPADPEGRGAWRRMITRFAREVPNATLKISALSFLSPAWDVDELGGCVKEAVEIFGPERCMLGSNFPVDRPAVSYQRLWSDMEQWTAGLSPAEQRQVRVENALRVYRIEPGAAA</sequence>
<dbReference type="OrthoDB" id="5450317at2"/>
<dbReference type="InterPro" id="IPR052350">
    <property type="entry name" value="Metallo-dep_Lactonases"/>
</dbReference>
<organism evidence="3 4">
    <name type="scientific">Actinomadura meyerae</name>
    <dbReference type="NCBI Taxonomy" id="240840"/>
    <lineage>
        <taxon>Bacteria</taxon>
        <taxon>Bacillati</taxon>
        <taxon>Actinomycetota</taxon>
        <taxon>Actinomycetes</taxon>
        <taxon>Streptosporangiales</taxon>
        <taxon>Thermomonosporaceae</taxon>
        <taxon>Actinomadura</taxon>
    </lineage>
</organism>
<proteinExistence type="inferred from homology"/>
<dbReference type="SUPFAM" id="SSF51556">
    <property type="entry name" value="Metallo-dependent hydrolases"/>
    <property type="match status" value="1"/>
</dbReference>
<protein>
    <submittedName>
        <fullName evidence="3">Predicted metal-dependent hydrolase, TIM-barrel fold</fullName>
    </submittedName>
</protein>
<keyword evidence="4" id="KW-1185">Reference proteome</keyword>
<dbReference type="InterPro" id="IPR006680">
    <property type="entry name" value="Amidohydro-rel"/>
</dbReference>
<keyword evidence="3" id="KW-0378">Hydrolase</keyword>
<name>A0A239P689_9ACTN</name>
<comment type="similarity">
    <text evidence="1">Belongs to the metallo-dependent hydrolases superfamily.</text>
</comment>
<gene>
    <name evidence="3" type="ORF">SAMN05443665_106919</name>
</gene>